<dbReference type="CDD" id="cd16833">
    <property type="entry name" value="YfiH"/>
    <property type="match status" value="1"/>
</dbReference>
<keyword evidence="5" id="KW-0479">Metal-binding</keyword>
<protein>
    <submittedName>
        <fullName evidence="10">Polyphenol oxidase family protein</fullName>
    </submittedName>
</protein>
<name>A0ABV3Y120_9ACTN</name>
<keyword evidence="4" id="KW-0808">Transferase</keyword>
<evidence type="ECO:0000256" key="2">
    <source>
        <dbReference type="ARBA" id="ARBA00003215"/>
    </source>
</evidence>
<dbReference type="Gene3D" id="3.60.140.10">
    <property type="entry name" value="CNF1/YfiH-like putative cysteine hydrolases"/>
    <property type="match status" value="1"/>
</dbReference>
<sequence>MVFTDRFDAQEQVRALFDDEFEPARVHQVHGASVISIDDGRWCRPLLQADGIYIPSDRSGVAGIATADCLPLVVANHNGDVVVLHVGWRGLAAGVVEAGLARLGGNGLIAVIGPHIRSCCYQFLGPERYIIEQRFGVSNFVGENLSMEHAVSGVLDQHGIREVLSVGQCTFCNDSYHSYRRDGTVERQLTLAASGGR</sequence>
<comment type="catalytic activity">
    <reaction evidence="7">
        <text>adenosine + H2O + H(+) = inosine + NH4(+)</text>
        <dbReference type="Rhea" id="RHEA:24408"/>
        <dbReference type="ChEBI" id="CHEBI:15377"/>
        <dbReference type="ChEBI" id="CHEBI:15378"/>
        <dbReference type="ChEBI" id="CHEBI:16335"/>
        <dbReference type="ChEBI" id="CHEBI:17596"/>
        <dbReference type="ChEBI" id="CHEBI:28938"/>
        <dbReference type="EC" id="3.5.4.4"/>
    </reaction>
    <physiologicalReaction direction="left-to-right" evidence="7">
        <dbReference type="Rhea" id="RHEA:24409"/>
    </physiologicalReaction>
</comment>
<evidence type="ECO:0000256" key="3">
    <source>
        <dbReference type="ARBA" id="ARBA00007353"/>
    </source>
</evidence>
<comment type="catalytic activity">
    <reaction evidence="9">
        <text>S-methyl-5'-thioadenosine + phosphate = 5-(methylsulfanyl)-alpha-D-ribose 1-phosphate + adenine</text>
        <dbReference type="Rhea" id="RHEA:11852"/>
        <dbReference type="ChEBI" id="CHEBI:16708"/>
        <dbReference type="ChEBI" id="CHEBI:17509"/>
        <dbReference type="ChEBI" id="CHEBI:43474"/>
        <dbReference type="ChEBI" id="CHEBI:58533"/>
        <dbReference type="EC" id="2.4.2.28"/>
    </reaction>
    <physiologicalReaction direction="left-to-right" evidence="9">
        <dbReference type="Rhea" id="RHEA:11853"/>
    </physiologicalReaction>
</comment>
<evidence type="ECO:0000313" key="11">
    <source>
        <dbReference type="Proteomes" id="UP001560267"/>
    </source>
</evidence>
<dbReference type="PANTHER" id="PTHR30616">
    <property type="entry name" value="UNCHARACTERIZED PROTEIN YFIH"/>
    <property type="match status" value="1"/>
</dbReference>
<keyword evidence="6" id="KW-0862">Zinc</keyword>
<dbReference type="PANTHER" id="PTHR30616:SF3">
    <property type="entry name" value="PURINE NUCLEOSIDE PHOSPHORYLASE"/>
    <property type="match status" value="1"/>
</dbReference>
<keyword evidence="11" id="KW-1185">Reference proteome</keyword>
<gene>
    <name evidence="10" type="ORF">AB6A68_05320</name>
</gene>
<comment type="function">
    <text evidence="2">Purine nucleoside enzyme that catalyzes the phosphorolysis of adenosine and inosine nucleosides, yielding D-ribose 1-phosphate and the respective free bases, adenine and hypoxanthine. Also catalyzes the phosphorolysis of S-methyl-5'-thioadenosine into adenine and S-methyl-5-thio-alpha-D-ribose 1-phosphate. Also has adenosine deaminase activity.</text>
</comment>
<proteinExistence type="inferred from homology"/>
<evidence type="ECO:0000256" key="4">
    <source>
        <dbReference type="ARBA" id="ARBA00022679"/>
    </source>
</evidence>
<evidence type="ECO:0000313" key="10">
    <source>
        <dbReference type="EMBL" id="MEX6429257.1"/>
    </source>
</evidence>
<accession>A0ABV3Y120</accession>
<evidence type="ECO:0000256" key="7">
    <source>
        <dbReference type="ARBA" id="ARBA00047989"/>
    </source>
</evidence>
<evidence type="ECO:0000256" key="9">
    <source>
        <dbReference type="ARBA" id="ARBA00049893"/>
    </source>
</evidence>
<comment type="catalytic activity">
    <reaction evidence="1">
        <text>inosine + phosphate = alpha-D-ribose 1-phosphate + hypoxanthine</text>
        <dbReference type="Rhea" id="RHEA:27646"/>
        <dbReference type="ChEBI" id="CHEBI:17368"/>
        <dbReference type="ChEBI" id="CHEBI:17596"/>
        <dbReference type="ChEBI" id="CHEBI:43474"/>
        <dbReference type="ChEBI" id="CHEBI:57720"/>
        <dbReference type="EC" id="2.4.2.1"/>
    </reaction>
    <physiologicalReaction direction="left-to-right" evidence="1">
        <dbReference type="Rhea" id="RHEA:27647"/>
    </physiologicalReaction>
</comment>
<evidence type="ECO:0000256" key="6">
    <source>
        <dbReference type="ARBA" id="ARBA00022833"/>
    </source>
</evidence>
<dbReference type="SUPFAM" id="SSF64438">
    <property type="entry name" value="CNF1/YfiH-like putative cysteine hydrolases"/>
    <property type="match status" value="1"/>
</dbReference>
<dbReference type="InterPro" id="IPR003730">
    <property type="entry name" value="Cu_polyphenol_OxRdtase"/>
</dbReference>
<dbReference type="EMBL" id="JBFSHR010000013">
    <property type="protein sequence ID" value="MEX6429257.1"/>
    <property type="molecule type" value="Genomic_DNA"/>
</dbReference>
<organism evidence="10 11">
    <name type="scientific">Ferrimicrobium acidiphilum</name>
    <dbReference type="NCBI Taxonomy" id="121039"/>
    <lineage>
        <taxon>Bacteria</taxon>
        <taxon>Bacillati</taxon>
        <taxon>Actinomycetota</taxon>
        <taxon>Acidimicrobiia</taxon>
        <taxon>Acidimicrobiales</taxon>
        <taxon>Acidimicrobiaceae</taxon>
        <taxon>Ferrimicrobium</taxon>
    </lineage>
</organism>
<comment type="catalytic activity">
    <reaction evidence="8">
        <text>adenosine + phosphate = alpha-D-ribose 1-phosphate + adenine</text>
        <dbReference type="Rhea" id="RHEA:27642"/>
        <dbReference type="ChEBI" id="CHEBI:16335"/>
        <dbReference type="ChEBI" id="CHEBI:16708"/>
        <dbReference type="ChEBI" id="CHEBI:43474"/>
        <dbReference type="ChEBI" id="CHEBI:57720"/>
        <dbReference type="EC" id="2.4.2.1"/>
    </reaction>
    <physiologicalReaction direction="left-to-right" evidence="8">
        <dbReference type="Rhea" id="RHEA:27643"/>
    </physiologicalReaction>
</comment>
<reference evidence="10 11" key="1">
    <citation type="submission" date="2024-07" db="EMBL/GenBank/DDBJ databases">
        <title>Draft Genome Sequence of Ferrimicrobium acidiphilum Strain YE2023, Isolated from a Pulp of Bioleach Reactor.</title>
        <authorList>
            <person name="Elkina Y.A."/>
            <person name="Bulaeva A.G."/>
            <person name="Beletsky A.V."/>
            <person name="Mardanov A.V."/>
        </authorList>
    </citation>
    <scope>NUCLEOTIDE SEQUENCE [LARGE SCALE GENOMIC DNA]</scope>
    <source>
        <strain evidence="10 11">YE2023</strain>
    </source>
</reference>
<comment type="caution">
    <text evidence="10">The sequence shown here is derived from an EMBL/GenBank/DDBJ whole genome shotgun (WGS) entry which is preliminary data.</text>
</comment>
<evidence type="ECO:0000256" key="5">
    <source>
        <dbReference type="ARBA" id="ARBA00022723"/>
    </source>
</evidence>
<dbReference type="Pfam" id="PF02578">
    <property type="entry name" value="Cu-oxidase_4"/>
    <property type="match status" value="1"/>
</dbReference>
<evidence type="ECO:0000256" key="8">
    <source>
        <dbReference type="ARBA" id="ARBA00048968"/>
    </source>
</evidence>
<dbReference type="RefSeq" id="WP_369084364.1">
    <property type="nucleotide sequence ID" value="NZ_JBFSHR010000013.1"/>
</dbReference>
<dbReference type="Proteomes" id="UP001560267">
    <property type="component" value="Unassembled WGS sequence"/>
</dbReference>
<comment type="similarity">
    <text evidence="3">Belongs to the purine nucleoside phosphorylase YfiH/LACC1 family.</text>
</comment>
<dbReference type="InterPro" id="IPR011324">
    <property type="entry name" value="Cytotoxic_necrot_fac-like_cat"/>
</dbReference>
<evidence type="ECO:0000256" key="1">
    <source>
        <dbReference type="ARBA" id="ARBA00000553"/>
    </source>
</evidence>
<dbReference type="InterPro" id="IPR038371">
    <property type="entry name" value="Cu_polyphenol_OxRdtase_sf"/>
</dbReference>